<keyword evidence="11" id="KW-1185">Reference proteome</keyword>
<dbReference type="Proteomes" id="UP000192917">
    <property type="component" value="Unassembled WGS sequence"/>
</dbReference>
<evidence type="ECO:0000256" key="1">
    <source>
        <dbReference type="ARBA" id="ARBA00001961"/>
    </source>
</evidence>
<keyword evidence="2" id="KW-0479">Metal-binding</keyword>
<evidence type="ECO:0000256" key="6">
    <source>
        <dbReference type="ARBA" id="ARBA00023002"/>
    </source>
</evidence>
<dbReference type="EMBL" id="FWZX01000011">
    <property type="protein sequence ID" value="SMF33783.1"/>
    <property type="molecule type" value="Genomic_DNA"/>
</dbReference>
<dbReference type="Gene3D" id="2.60.120.620">
    <property type="entry name" value="q2cbj1_9rhob like domain"/>
    <property type="match status" value="1"/>
</dbReference>
<dbReference type="Pfam" id="PF13432">
    <property type="entry name" value="TPR_16"/>
    <property type="match status" value="2"/>
</dbReference>
<dbReference type="InterPro" id="IPR011990">
    <property type="entry name" value="TPR-like_helical_dom_sf"/>
</dbReference>
<dbReference type="GO" id="GO:0031418">
    <property type="term" value="F:L-ascorbic acid binding"/>
    <property type="evidence" value="ECO:0007669"/>
    <property type="project" value="UniProtKB-KW"/>
</dbReference>
<evidence type="ECO:0000256" key="7">
    <source>
        <dbReference type="ARBA" id="ARBA00023004"/>
    </source>
</evidence>
<keyword evidence="8" id="KW-0325">Glycoprotein</keyword>
<dbReference type="PROSITE" id="PS51471">
    <property type="entry name" value="FE2OG_OXY"/>
    <property type="match status" value="1"/>
</dbReference>
<evidence type="ECO:0000256" key="4">
    <source>
        <dbReference type="ARBA" id="ARBA00022896"/>
    </source>
</evidence>
<reference evidence="10 11" key="1">
    <citation type="submission" date="2017-04" db="EMBL/GenBank/DDBJ databases">
        <authorList>
            <person name="Afonso C.L."/>
            <person name="Miller P.J."/>
            <person name="Scott M.A."/>
            <person name="Spackman E."/>
            <person name="Goraichik I."/>
            <person name="Dimitrov K.M."/>
            <person name="Suarez D.L."/>
            <person name="Swayne D.E."/>
        </authorList>
    </citation>
    <scope>NUCLEOTIDE SEQUENCE [LARGE SCALE GENOMIC DNA]</scope>
    <source>
        <strain evidence="10 11">USBA 355</strain>
    </source>
</reference>
<keyword evidence="4" id="KW-0847">Vitamin C</keyword>
<dbReference type="InterPro" id="IPR044862">
    <property type="entry name" value="Pro_4_hyd_alph_FE2OG_OXY"/>
</dbReference>
<dbReference type="SMART" id="SM00702">
    <property type="entry name" value="P4Hc"/>
    <property type="match status" value="1"/>
</dbReference>
<evidence type="ECO:0000313" key="11">
    <source>
        <dbReference type="Proteomes" id="UP000192917"/>
    </source>
</evidence>
<name>A0A1Y6BY85_9PROT</name>
<dbReference type="AlphaFoldDB" id="A0A1Y6BY85"/>
<evidence type="ECO:0000259" key="9">
    <source>
        <dbReference type="PROSITE" id="PS51471"/>
    </source>
</evidence>
<gene>
    <name evidence="10" type="ORF">SAMN05428998_111162</name>
</gene>
<dbReference type="GO" id="GO:0016705">
    <property type="term" value="F:oxidoreductase activity, acting on paired donors, with incorporation or reduction of molecular oxygen"/>
    <property type="evidence" value="ECO:0007669"/>
    <property type="project" value="InterPro"/>
</dbReference>
<dbReference type="GO" id="GO:0005506">
    <property type="term" value="F:iron ion binding"/>
    <property type="evidence" value="ECO:0007669"/>
    <property type="project" value="InterPro"/>
</dbReference>
<evidence type="ECO:0000256" key="5">
    <source>
        <dbReference type="ARBA" id="ARBA00022964"/>
    </source>
</evidence>
<dbReference type="Pfam" id="PF13640">
    <property type="entry name" value="2OG-FeII_Oxy_3"/>
    <property type="match status" value="1"/>
</dbReference>
<evidence type="ECO:0000256" key="8">
    <source>
        <dbReference type="ARBA" id="ARBA00023180"/>
    </source>
</evidence>
<keyword evidence="7" id="KW-0408">Iron</keyword>
<dbReference type="STRING" id="560819.SAMN05428998_111162"/>
<evidence type="ECO:0000256" key="3">
    <source>
        <dbReference type="ARBA" id="ARBA00022824"/>
    </source>
</evidence>
<organism evidence="10 11">
    <name type="scientific">Tistlia consotensis USBA 355</name>
    <dbReference type="NCBI Taxonomy" id="560819"/>
    <lineage>
        <taxon>Bacteria</taxon>
        <taxon>Pseudomonadati</taxon>
        <taxon>Pseudomonadota</taxon>
        <taxon>Alphaproteobacteria</taxon>
        <taxon>Rhodospirillales</taxon>
        <taxon>Rhodovibrionaceae</taxon>
        <taxon>Tistlia</taxon>
    </lineage>
</organism>
<dbReference type="SUPFAM" id="SSF48452">
    <property type="entry name" value="TPR-like"/>
    <property type="match status" value="1"/>
</dbReference>
<keyword evidence="6" id="KW-0560">Oxidoreductase</keyword>
<dbReference type="Gene3D" id="1.25.40.10">
    <property type="entry name" value="Tetratricopeptide repeat domain"/>
    <property type="match status" value="2"/>
</dbReference>
<keyword evidence="5" id="KW-0223">Dioxygenase</keyword>
<sequence length="370" mass="41025">MAETEDLFSAAGAALAGGERERAERLYRQLLERQPAHVAAWRALAGLLEAAGRMQEAEAAEREAARQEALPLLDVAEGLLARGQPGKARSLLQRVLALDPASERALRLGADAARVAGDYPAALDHYRRLAALRPMNPLARAGAALFAGEPPALHAPGLVLPSPFVRWTDWLPLERRDEVFAYALSHRSEMADATVWQPDGYKAMTGVRRASVLYEPEPILEWFVPLLRRSLPEVRRRLGMPAFEVGRVELQLTFHGDGGFYDQHRDTGWPEAPAEETDPRRISFVAYFARRPRRFSGGELLLFDTDPRSGQALRDGTLVEPDDNSVVFFPSVVLHEVRPIRLDSTDPADGRITLNGWIHDAAGRAPDYRP</sequence>
<comment type="cofactor">
    <cofactor evidence="1">
        <name>L-ascorbate</name>
        <dbReference type="ChEBI" id="CHEBI:38290"/>
    </cofactor>
</comment>
<dbReference type="InterPro" id="IPR005123">
    <property type="entry name" value="Oxoglu/Fe-dep_dioxygenase_dom"/>
</dbReference>
<keyword evidence="3" id="KW-0256">Endoplasmic reticulum</keyword>
<accession>A0A1Y6BY85</accession>
<evidence type="ECO:0000256" key="2">
    <source>
        <dbReference type="ARBA" id="ARBA00022723"/>
    </source>
</evidence>
<evidence type="ECO:0000313" key="10">
    <source>
        <dbReference type="EMBL" id="SMF33783.1"/>
    </source>
</evidence>
<proteinExistence type="predicted"/>
<dbReference type="RefSeq" id="WP_085123531.1">
    <property type="nucleotide sequence ID" value="NZ_FWZX01000011.1"/>
</dbReference>
<protein>
    <submittedName>
        <fullName evidence="10">Tetratricopeptide repeat-containing protein</fullName>
    </submittedName>
</protein>
<dbReference type="InterPro" id="IPR006620">
    <property type="entry name" value="Pro_4_hyd_alph"/>
</dbReference>
<dbReference type="GO" id="GO:0051213">
    <property type="term" value="F:dioxygenase activity"/>
    <property type="evidence" value="ECO:0007669"/>
    <property type="project" value="UniProtKB-KW"/>
</dbReference>
<feature type="domain" description="Fe2OG dioxygenase" evidence="9">
    <location>
        <begin position="241"/>
        <end position="360"/>
    </location>
</feature>